<keyword evidence="4" id="KW-0812">Transmembrane</keyword>
<dbReference type="InterPro" id="IPR001478">
    <property type="entry name" value="PDZ"/>
</dbReference>
<sequence length="417" mass="45011">MHVNNLCKSRDLFQKISINICVKIILLSQLVTFLLLYITILLHFGEMRDLELIGGDLLMARDRFLGFISFILCFILTVPGYSLSVNSLLPDEQNTVTVFHEASPKVVYVHRLATVTNHSLKKMQIPAGAGSGIVWNNSGYIVTNYHVIKGADKLAVTLDKLTVPAKVVAAEPRKDIAVLKIDSPQALALLKGFKPFEIVHFNDLMVGQKAIAIGNPFGLDHSLSKGVISALGRKVPGIGGVTIHNMIQTDTPINPGNSGGPLLNSAGQLIGMNTMIYSNSGSSAGIGFAVPADDIERVVTQIIKNGRVVLSGIGIQSVPSNISHRLGIQKGILIADVLPNTPASKAHLRGTHKDAWGRIELGDIIVALNGHAVRNYDVLYNMLTEIKVGERVTVSIQRGNKQMDVTMRTIDVAGIQS</sequence>
<evidence type="ECO:0000259" key="5">
    <source>
        <dbReference type="PROSITE" id="PS50106"/>
    </source>
</evidence>
<dbReference type="GO" id="GO:0004252">
    <property type="term" value="F:serine-type endopeptidase activity"/>
    <property type="evidence" value="ECO:0007669"/>
    <property type="project" value="InterPro"/>
</dbReference>
<comment type="similarity">
    <text evidence="1">Belongs to the peptidase S1C family.</text>
</comment>
<gene>
    <name evidence="6" type="primary">degP_1</name>
    <name evidence="6" type="ORF">Lsan_0190</name>
</gene>
<organism evidence="6 7">
    <name type="scientific">Legionella santicrucis</name>
    <dbReference type="NCBI Taxonomy" id="45074"/>
    <lineage>
        <taxon>Bacteria</taxon>
        <taxon>Pseudomonadati</taxon>
        <taxon>Pseudomonadota</taxon>
        <taxon>Gammaproteobacteria</taxon>
        <taxon>Legionellales</taxon>
        <taxon>Legionellaceae</taxon>
        <taxon>Legionella</taxon>
    </lineage>
</organism>
<dbReference type="AlphaFoldDB" id="A0A0W0ZLH1"/>
<dbReference type="PROSITE" id="PS50106">
    <property type="entry name" value="PDZ"/>
    <property type="match status" value="1"/>
</dbReference>
<feature type="transmembrane region" description="Helical" evidence="4">
    <location>
        <begin position="64"/>
        <end position="83"/>
    </location>
</feature>
<dbReference type="EMBL" id="LNYU01000005">
    <property type="protein sequence ID" value="KTD69742.1"/>
    <property type="molecule type" value="Genomic_DNA"/>
</dbReference>
<dbReference type="PANTHER" id="PTHR43343">
    <property type="entry name" value="PEPTIDASE S12"/>
    <property type="match status" value="1"/>
</dbReference>
<evidence type="ECO:0000256" key="1">
    <source>
        <dbReference type="ARBA" id="ARBA00010541"/>
    </source>
</evidence>
<dbReference type="SUPFAM" id="SSF50494">
    <property type="entry name" value="Trypsin-like serine proteases"/>
    <property type="match status" value="1"/>
</dbReference>
<dbReference type="InterPro" id="IPR043504">
    <property type="entry name" value="Peptidase_S1_PA_chymotrypsin"/>
</dbReference>
<dbReference type="InterPro" id="IPR036034">
    <property type="entry name" value="PDZ_sf"/>
</dbReference>
<dbReference type="InterPro" id="IPR051201">
    <property type="entry name" value="Chloro_Bact_Ser_Proteases"/>
</dbReference>
<feature type="transmembrane region" description="Helical" evidence="4">
    <location>
        <begin position="20"/>
        <end position="44"/>
    </location>
</feature>
<dbReference type="Pfam" id="PF13180">
    <property type="entry name" value="PDZ_2"/>
    <property type="match status" value="1"/>
</dbReference>
<dbReference type="InterPro" id="IPR001940">
    <property type="entry name" value="Peptidase_S1C"/>
</dbReference>
<dbReference type="PRINTS" id="PR00834">
    <property type="entry name" value="PROTEASES2C"/>
</dbReference>
<name>A0A0W0ZLH1_9GAMM</name>
<dbReference type="SUPFAM" id="SSF50156">
    <property type="entry name" value="PDZ domain-like"/>
    <property type="match status" value="1"/>
</dbReference>
<dbReference type="InterPro" id="IPR009003">
    <property type="entry name" value="Peptidase_S1_PA"/>
</dbReference>
<protein>
    <submittedName>
        <fullName evidence="6">DegP protease (Do-like, S2-serine-like)</fullName>
    </submittedName>
</protein>
<proteinExistence type="inferred from homology"/>
<keyword evidence="4" id="KW-1133">Transmembrane helix</keyword>
<keyword evidence="2 6" id="KW-0645">Protease</keyword>
<dbReference type="Gene3D" id="2.40.10.10">
    <property type="entry name" value="Trypsin-like serine proteases"/>
    <property type="match status" value="2"/>
</dbReference>
<dbReference type="STRING" id="45074.Lsan_0190"/>
<accession>A0A0W0ZLH1</accession>
<dbReference type="Gene3D" id="2.30.42.10">
    <property type="match status" value="1"/>
</dbReference>
<evidence type="ECO:0000313" key="6">
    <source>
        <dbReference type="EMBL" id="KTD69742.1"/>
    </source>
</evidence>
<evidence type="ECO:0000313" key="7">
    <source>
        <dbReference type="Proteomes" id="UP000054703"/>
    </source>
</evidence>
<comment type="caution">
    <text evidence="6">The sequence shown here is derived from an EMBL/GenBank/DDBJ whole genome shotgun (WGS) entry which is preliminary data.</text>
</comment>
<evidence type="ECO:0000256" key="3">
    <source>
        <dbReference type="ARBA" id="ARBA00022801"/>
    </source>
</evidence>
<dbReference type="Pfam" id="PF13365">
    <property type="entry name" value="Trypsin_2"/>
    <property type="match status" value="1"/>
</dbReference>
<keyword evidence="3" id="KW-0378">Hydrolase</keyword>
<dbReference type="SMART" id="SM00228">
    <property type="entry name" value="PDZ"/>
    <property type="match status" value="1"/>
</dbReference>
<evidence type="ECO:0000256" key="2">
    <source>
        <dbReference type="ARBA" id="ARBA00022670"/>
    </source>
</evidence>
<reference evidence="6 7" key="1">
    <citation type="submission" date="2015-11" db="EMBL/GenBank/DDBJ databases">
        <title>Genomic analysis of 38 Legionella species identifies large and diverse effector repertoires.</title>
        <authorList>
            <person name="Burstein D."/>
            <person name="Amaro F."/>
            <person name="Zusman T."/>
            <person name="Lifshitz Z."/>
            <person name="Cohen O."/>
            <person name="Gilbert J.A."/>
            <person name="Pupko T."/>
            <person name="Shuman H.A."/>
            <person name="Segal G."/>
        </authorList>
    </citation>
    <scope>NUCLEOTIDE SEQUENCE [LARGE SCALE GENOMIC DNA]</scope>
    <source>
        <strain evidence="6 7">SC-63-C7</strain>
    </source>
</reference>
<dbReference type="Proteomes" id="UP000054703">
    <property type="component" value="Unassembled WGS sequence"/>
</dbReference>
<keyword evidence="4" id="KW-0472">Membrane</keyword>
<dbReference type="PANTHER" id="PTHR43343:SF3">
    <property type="entry name" value="PROTEASE DO-LIKE 8, CHLOROPLASTIC"/>
    <property type="match status" value="1"/>
</dbReference>
<feature type="domain" description="PDZ" evidence="5">
    <location>
        <begin position="299"/>
        <end position="400"/>
    </location>
</feature>
<keyword evidence="7" id="KW-1185">Reference proteome</keyword>
<evidence type="ECO:0000256" key="4">
    <source>
        <dbReference type="SAM" id="Phobius"/>
    </source>
</evidence>
<dbReference type="GO" id="GO:0006508">
    <property type="term" value="P:proteolysis"/>
    <property type="evidence" value="ECO:0007669"/>
    <property type="project" value="UniProtKB-KW"/>
</dbReference>
<dbReference type="PATRIC" id="fig|45074.5.peg.206"/>